<comment type="caution">
    <text evidence="2">The sequence shown here is derived from an EMBL/GenBank/DDBJ whole genome shotgun (WGS) entry which is preliminary data.</text>
</comment>
<feature type="domain" description="Amidase" evidence="1">
    <location>
        <begin position="82"/>
        <end position="515"/>
    </location>
</feature>
<dbReference type="InterPro" id="IPR036928">
    <property type="entry name" value="AS_sf"/>
</dbReference>
<dbReference type="Gene3D" id="3.90.1300.10">
    <property type="entry name" value="Amidase signature (AS) domain"/>
    <property type="match status" value="1"/>
</dbReference>
<dbReference type="EMBL" id="RSCD01000006">
    <property type="protein sequence ID" value="RSH92516.1"/>
    <property type="molecule type" value="Genomic_DNA"/>
</dbReference>
<accession>A0A427YN64</accession>
<dbReference type="PANTHER" id="PTHR11895:SF170">
    <property type="entry name" value="AMIDASE"/>
    <property type="match status" value="1"/>
</dbReference>
<dbReference type="PANTHER" id="PTHR11895">
    <property type="entry name" value="TRANSAMIDASE"/>
    <property type="match status" value="1"/>
</dbReference>
<evidence type="ECO:0000313" key="3">
    <source>
        <dbReference type="Proteomes" id="UP000279259"/>
    </source>
</evidence>
<dbReference type="Proteomes" id="UP000279259">
    <property type="component" value="Unassembled WGS sequence"/>
</dbReference>
<dbReference type="InterPro" id="IPR000120">
    <property type="entry name" value="Amidase"/>
</dbReference>
<name>A0A427YN64_9TREE</name>
<reference evidence="2 3" key="1">
    <citation type="submission" date="2018-11" db="EMBL/GenBank/DDBJ databases">
        <title>Genome sequence of Saitozyma podzolica DSM 27192.</title>
        <authorList>
            <person name="Aliyu H."/>
            <person name="Gorte O."/>
            <person name="Ochsenreither K."/>
        </authorList>
    </citation>
    <scope>NUCLEOTIDE SEQUENCE [LARGE SCALE GENOMIC DNA]</scope>
    <source>
        <strain evidence="2 3">DSM 27192</strain>
    </source>
</reference>
<dbReference type="GO" id="GO:0003824">
    <property type="term" value="F:catalytic activity"/>
    <property type="evidence" value="ECO:0007669"/>
    <property type="project" value="InterPro"/>
</dbReference>
<evidence type="ECO:0000313" key="2">
    <source>
        <dbReference type="EMBL" id="RSH92516.1"/>
    </source>
</evidence>
<sequence>MSHISLTVSEGNPVTPDVLRSTLTSLSSEPLQLRDEDIADYTAIMAGAHEVFQKIIDMEDYVPQVDLQRFSRLDVHRPDASENKTNAWAWKASIKGDTSGGLLAGRSVCLKDNIAVKDVPCLLGTEVISEWTPNTDATVVTRVLEAGGHITGKAVCENLSYFGASISAPTGPIHNVHAKGYSAGGSSTGCAVLVAAGECDLAVGGDQGGSIRLPAAHNGVVGMKPTHGLCPYTGIVLLESTIDTTGPITRNVLDNALLLRVMAGADGIDDRQQAGCPLPAQVPDYADIAAQGVKGLRIAIVEESLSGPLHDERYAGMVVEGAIKLEKLGANVERISIPDVLLAPDLWMVIARLSAVQNMTGRACGRRSLYMNDYTRKWLPLTQDKLDKMWPSAVATLTNGVYGWEHMDATLMGKTMNLSRRVRDSVNAALSKYDLLITPTMVRLPARIDSAHAGMTPLEKMGYAAGVGLNTCPYSLTGHPAISIPVGMLSPVDDPSARLPVGMQIVGKFYDEGTIYRAAYAWEQANDWTRVVGA</sequence>
<dbReference type="AlphaFoldDB" id="A0A427YN64"/>
<dbReference type="InterPro" id="IPR023631">
    <property type="entry name" value="Amidase_dom"/>
</dbReference>
<evidence type="ECO:0000259" key="1">
    <source>
        <dbReference type="Pfam" id="PF01425"/>
    </source>
</evidence>
<protein>
    <recommendedName>
        <fullName evidence="1">Amidase domain-containing protein</fullName>
    </recommendedName>
</protein>
<gene>
    <name evidence="2" type="ORF">EHS25_008932</name>
</gene>
<dbReference type="OrthoDB" id="1879366at2759"/>
<dbReference type="SUPFAM" id="SSF75304">
    <property type="entry name" value="Amidase signature (AS) enzymes"/>
    <property type="match status" value="1"/>
</dbReference>
<dbReference type="Pfam" id="PF01425">
    <property type="entry name" value="Amidase"/>
    <property type="match status" value="1"/>
</dbReference>
<keyword evidence="3" id="KW-1185">Reference proteome</keyword>
<dbReference type="STRING" id="1890683.A0A427YN64"/>
<organism evidence="2 3">
    <name type="scientific">Saitozyma podzolica</name>
    <dbReference type="NCBI Taxonomy" id="1890683"/>
    <lineage>
        <taxon>Eukaryota</taxon>
        <taxon>Fungi</taxon>
        <taxon>Dikarya</taxon>
        <taxon>Basidiomycota</taxon>
        <taxon>Agaricomycotina</taxon>
        <taxon>Tremellomycetes</taxon>
        <taxon>Tremellales</taxon>
        <taxon>Trimorphomycetaceae</taxon>
        <taxon>Saitozyma</taxon>
    </lineage>
</organism>
<proteinExistence type="predicted"/>